<proteinExistence type="predicted"/>
<protein>
    <submittedName>
        <fullName evidence="1">Uncharacterized protein</fullName>
    </submittedName>
</protein>
<accession>A0A931CP78</accession>
<evidence type="ECO:0000313" key="2">
    <source>
        <dbReference type="Proteomes" id="UP000598146"/>
    </source>
</evidence>
<dbReference type="Proteomes" id="UP000598146">
    <property type="component" value="Unassembled WGS sequence"/>
</dbReference>
<reference evidence="1" key="1">
    <citation type="submission" date="2020-11" db="EMBL/GenBank/DDBJ databases">
        <title>Isolation and identification of active actinomycetes.</title>
        <authorList>
            <person name="Sun X."/>
        </authorList>
    </citation>
    <scope>NUCLEOTIDE SEQUENCE</scope>
    <source>
        <strain evidence="1">NEAU-A11</strain>
    </source>
</reference>
<evidence type="ECO:0000313" key="1">
    <source>
        <dbReference type="EMBL" id="MBG0568525.1"/>
    </source>
</evidence>
<comment type="caution">
    <text evidence="1">The sequence shown here is derived from an EMBL/GenBank/DDBJ whole genome shotgun (WGS) entry which is preliminary data.</text>
</comment>
<name>A0A931CP78_9ACTN</name>
<dbReference type="RefSeq" id="WP_196420297.1">
    <property type="nucleotide sequence ID" value="NZ_JADQTO010000040.1"/>
</dbReference>
<sequence length="115" mass="12551">MLAGNTPVLVHNTGPCGTGLNNASAGLRGIFSDGGVRGRSIIDIRSQLLDDGFEQVLANNGRGYLFRNSAGEEVRIMRREGGWDIRVRNSHGNYLDEFGNVANPIDTHNIEVRSR</sequence>
<organism evidence="1 2">
    <name type="scientific">Actinoplanes aureus</name>
    <dbReference type="NCBI Taxonomy" id="2792083"/>
    <lineage>
        <taxon>Bacteria</taxon>
        <taxon>Bacillati</taxon>
        <taxon>Actinomycetota</taxon>
        <taxon>Actinomycetes</taxon>
        <taxon>Micromonosporales</taxon>
        <taxon>Micromonosporaceae</taxon>
        <taxon>Actinoplanes</taxon>
    </lineage>
</organism>
<keyword evidence="2" id="KW-1185">Reference proteome</keyword>
<dbReference type="AlphaFoldDB" id="A0A931CP78"/>
<dbReference type="EMBL" id="JADQTO010000040">
    <property type="protein sequence ID" value="MBG0568525.1"/>
    <property type="molecule type" value="Genomic_DNA"/>
</dbReference>
<gene>
    <name evidence="1" type="ORF">I4J89_44595</name>
</gene>